<sequence>MEDPRVEHNLWVLWRAKRFDVKIHSGATLKDLGHELQKLTDVKADTMRLIVPKFSDKSSKMLSPFSDEHRNLSLQEASFVEGKSIRMMGVSENEVDEVLQNAKANLEVGSSHKLQKNPDMEPDPDALSDNQNKFEPSPHDSQGTDESSSQFTGSGTLFGKEFSESMICQPELAGTKSREEPDPDNMDIMESRGQARNNVDEPDPDAEDAKADNLGYSSCRNIIRPKHDSSLVTETIKHEDDPRKAYNEPDPDDSQMQIDEPDPDDQEFQRIQDPVTIFCKCLQENIKMLEAEVNRAQATTVLQTLFKIIRNVLEHPGETKYRKLLKVWTLLPVIIFH</sequence>
<keyword evidence="3" id="KW-1185">Reference proteome</keyword>
<dbReference type="AlphaFoldDB" id="A0A5N5GB44"/>
<evidence type="ECO:0000313" key="2">
    <source>
        <dbReference type="EMBL" id="KAB2610662.1"/>
    </source>
</evidence>
<dbReference type="Proteomes" id="UP000327157">
    <property type="component" value="Chromosome 17"/>
</dbReference>
<feature type="region of interest" description="Disordered" evidence="1">
    <location>
        <begin position="172"/>
        <end position="212"/>
    </location>
</feature>
<gene>
    <name evidence="2" type="ORF">D8674_018694</name>
</gene>
<dbReference type="EMBL" id="SMOL01000487">
    <property type="protein sequence ID" value="KAB2610662.1"/>
    <property type="molecule type" value="Genomic_DNA"/>
</dbReference>
<dbReference type="Gene3D" id="1.20.58.2190">
    <property type="match status" value="1"/>
</dbReference>
<feature type="region of interest" description="Disordered" evidence="1">
    <location>
        <begin position="107"/>
        <end position="157"/>
    </location>
</feature>
<feature type="compositionally biased region" description="Polar residues" evidence="1">
    <location>
        <begin position="128"/>
        <end position="155"/>
    </location>
</feature>
<dbReference type="PANTHER" id="PTHR47796:SF1">
    <property type="entry name" value="OS08G0500800 PROTEIN"/>
    <property type="match status" value="1"/>
</dbReference>
<dbReference type="OrthoDB" id="49605at2759"/>
<evidence type="ECO:0000256" key="1">
    <source>
        <dbReference type="SAM" id="MobiDB-lite"/>
    </source>
</evidence>
<evidence type="ECO:0000313" key="3">
    <source>
        <dbReference type="Proteomes" id="UP000327157"/>
    </source>
</evidence>
<dbReference type="SUPFAM" id="SSF143503">
    <property type="entry name" value="PUG domain-like"/>
    <property type="match status" value="1"/>
</dbReference>
<feature type="region of interest" description="Disordered" evidence="1">
    <location>
        <begin position="230"/>
        <end position="267"/>
    </location>
</feature>
<organism evidence="2 3">
    <name type="scientific">Pyrus ussuriensis x Pyrus communis</name>
    <dbReference type="NCBI Taxonomy" id="2448454"/>
    <lineage>
        <taxon>Eukaryota</taxon>
        <taxon>Viridiplantae</taxon>
        <taxon>Streptophyta</taxon>
        <taxon>Embryophyta</taxon>
        <taxon>Tracheophyta</taxon>
        <taxon>Spermatophyta</taxon>
        <taxon>Magnoliopsida</taxon>
        <taxon>eudicotyledons</taxon>
        <taxon>Gunneridae</taxon>
        <taxon>Pentapetalae</taxon>
        <taxon>rosids</taxon>
        <taxon>fabids</taxon>
        <taxon>Rosales</taxon>
        <taxon>Rosaceae</taxon>
        <taxon>Amygdaloideae</taxon>
        <taxon>Maleae</taxon>
        <taxon>Pyrus</taxon>
    </lineage>
</organism>
<feature type="compositionally biased region" description="Basic and acidic residues" evidence="1">
    <location>
        <begin position="230"/>
        <end position="247"/>
    </location>
</feature>
<reference evidence="2 3" key="3">
    <citation type="submission" date="2019-11" db="EMBL/GenBank/DDBJ databases">
        <title>A de novo genome assembly of a pear dwarfing rootstock.</title>
        <authorList>
            <person name="Wang F."/>
            <person name="Wang J."/>
            <person name="Li S."/>
            <person name="Zhang Y."/>
            <person name="Fang M."/>
            <person name="Ma L."/>
            <person name="Zhao Y."/>
            <person name="Jiang S."/>
        </authorList>
    </citation>
    <scope>NUCLEOTIDE SEQUENCE [LARGE SCALE GENOMIC DNA]</scope>
    <source>
        <strain evidence="2">S2</strain>
        <tissue evidence="2">Leaf</tissue>
    </source>
</reference>
<dbReference type="InterPro" id="IPR036339">
    <property type="entry name" value="PUB-like_dom_sf"/>
</dbReference>
<dbReference type="SUPFAM" id="SSF54236">
    <property type="entry name" value="Ubiquitin-like"/>
    <property type="match status" value="1"/>
</dbReference>
<comment type="caution">
    <text evidence="2">The sequence shown here is derived from an EMBL/GenBank/DDBJ whole genome shotgun (WGS) entry which is preliminary data.</text>
</comment>
<reference evidence="2 3" key="1">
    <citation type="submission" date="2019-09" db="EMBL/GenBank/DDBJ databases">
        <authorList>
            <person name="Ou C."/>
        </authorList>
    </citation>
    <scope>NUCLEOTIDE SEQUENCE [LARGE SCALE GENOMIC DNA]</scope>
    <source>
        <strain evidence="2">S2</strain>
        <tissue evidence="2">Leaf</tissue>
    </source>
</reference>
<reference evidence="3" key="2">
    <citation type="submission" date="2019-10" db="EMBL/GenBank/DDBJ databases">
        <title>A de novo genome assembly of a pear dwarfing rootstock.</title>
        <authorList>
            <person name="Wang F."/>
            <person name="Wang J."/>
            <person name="Li S."/>
            <person name="Zhang Y."/>
            <person name="Fang M."/>
            <person name="Ma L."/>
            <person name="Zhao Y."/>
            <person name="Jiang S."/>
        </authorList>
    </citation>
    <scope>NUCLEOTIDE SEQUENCE [LARGE SCALE GENOMIC DNA]</scope>
</reference>
<accession>A0A5N5GB44</accession>
<dbReference type="Gene3D" id="3.10.20.90">
    <property type="entry name" value="Phosphatidylinositol 3-kinase Catalytic Subunit, Chain A, domain 1"/>
    <property type="match status" value="1"/>
</dbReference>
<dbReference type="InterPro" id="IPR029071">
    <property type="entry name" value="Ubiquitin-like_domsf"/>
</dbReference>
<proteinExistence type="predicted"/>
<dbReference type="PANTHER" id="PTHR47796">
    <property type="entry name" value="ZINC METALLOPROTEINASE-LIKE PROTEIN"/>
    <property type="match status" value="1"/>
</dbReference>
<name>A0A5N5GB44_9ROSA</name>
<feature type="compositionally biased region" description="Acidic residues" evidence="1">
    <location>
        <begin position="249"/>
        <end position="266"/>
    </location>
</feature>
<protein>
    <submittedName>
        <fullName evidence="2">Uncharacterized protein</fullName>
    </submittedName>
</protein>